<gene>
    <name evidence="6" type="ORF">APZ16_01250</name>
</gene>
<dbReference type="InterPro" id="IPR034471">
    <property type="entry name" value="GDGT/MA_synthase"/>
</dbReference>
<reference evidence="6 7" key="1">
    <citation type="journal article" date="2016" name="Nat. Microbiol.">
        <title>Genomic inference of the metabolism of cosmopolitan subsurface Archaea, Hadesarchaea.</title>
        <authorList>
            <person name="Baker B.J."/>
            <person name="Saw J.H."/>
            <person name="Lind A.E."/>
            <person name="Lazar C.S."/>
            <person name="Hinrichs K.-U."/>
            <person name="Teske A.P."/>
            <person name="Ettema T.J."/>
        </authorList>
    </citation>
    <scope>NUCLEOTIDE SEQUENCE [LARGE SCALE GENOMIC DNA]</scope>
</reference>
<dbReference type="CDD" id="cd01335">
    <property type="entry name" value="Radical_SAM"/>
    <property type="match status" value="1"/>
</dbReference>
<dbReference type="EMBL" id="LQMQ01000055">
    <property type="protein sequence ID" value="KUO39837.1"/>
    <property type="molecule type" value="Genomic_DNA"/>
</dbReference>
<dbReference type="SFLD" id="SFLDF00385">
    <property type="entry name" value="7_8-dihydro-6-hydroxymethylpte"/>
    <property type="match status" value="1"/>
</dbReference>
<proteinExistence type="predicted"/>
<evidence type="ECO:0000256" key="4">
    <source>
        <dbReference type="ARBA" id="ARBA00023014"/>
    </source>
</evidence>
<dbReference type="SUPFAM" id="SSF102114">
    <property type="entry name" value="Radical SAM enzymes"/>
    <property type="match status" value="1"/>
</dbReference>
<accession>A0A147JTK1</accession>
<dbReference type="GO" id="GO:0008168">
    <property type="term" value="F:methyltransferase activity"/>
    <property type="evidence" value="ECO:0007669"/>
    <property type="project" value="InterPro"/>
</dbReference>
<evidence type="ECO:0000313" key="6">
    <source>
        <dbReference type="EMBL" id="KUO39837.1"/>
    </source>
</evidence>
<dbReference type="PROSITE" id="PS51918">
    <property type="entry name" value="RADICAL_SAM"/>
    <property type="match status" value="1"/>
</dbReference>
<dbReference type="SFLD" id="SFLDG01100">
    <property type="entry name" value="methyltransferase_(Class_D)"/>
    <property type="match status" value="1"/>
</dbReference>
<protein>
    <submittedName>
        <fullName evidence="6">Radical SAM protein</fullName>
    </submittedName>
</protein>
<dbReference type="SFLD" id="SFLDG01067">
    <property type="entry name" value="SPASM/twitch_domain_containing"/>
    <property type="match status" value="1"/>
</dbReference>
<dbReference type="InterPro" id="IPR013785">
    <property type="entry name" value="Aldolase_TIM"/>
</dbReference>
<dbReference type="InterPro" id="IPR058240">
    <property type="entry name" value="rSAM_sf"/>
</dbReference>
<keyword evidence="1" id="KW-0949">S-adenosyl-L-methionine</keyword>
<dbReference type="GO" id="GO:0051539">
    <property type="term" value="F:4 iron, 4 sulfur cluster binding"/>
    <property type="evidence" value="ECO:0007669"/>
    <property type="project" value="InterPro"/>
</dbReference>
<dbReference type="AlphaFoldDB" id="A0A147JTK1"/>
<organism evidence="6 7">
    <name type="scientific">Hadarchaeum yellowstonense</name>
    <dbReference type="NCBI Taxonomy" id="1776334"/>
    <lineage>
        <taxon>Archaea</taxon>
        <taxon>Methanobacteriati</taxon>
        <taxon>Candidatus Hadarchaeota</taxon>
        <taxon>Candidatus Hadarchaeia</taxon>
        <taxon>Candidatus Hadarchaeales</taxon>
        <taxon>Candidatus Hadarchaeaceae</taxon>
        <taxon>Candidatus Hadarchaeum</taxon>
    </lineage>
</organism>
<dbReference type="SFLD" id="SFLDS00029">
    <property type="entry name" value="Radical_SAM"/>
    <property type="match status" value="1"/>
</dbReference>
<dbReference type="PANTHER" id="PTHR43306">
    <property type="entry name" value="7,8-DIHYDRO-6-HYDROXYMETHYLPTERIN DIMETHYLTRANSFERASE"/>
    <property type="match status" value="1"/>
</dbReference>
<dbReference type="STRING" id="1776334.APZ16_01250"/>
<comment type="caution">
    <text evidence="6">The sequence shown here is derived from an EMBL/GenBank/DDBJ whole genome shotgun (WGS) entry which is preliminary data.</text>
</comment>
<dbReference type="Gene3D" id="3.20.20.70">
    <property type="entry name" value="Aldolase class I"/>
    <property type="match status" value="1"/>
</dbReference>
<evidence type="ECO:0000256" key="1">
    <source>
        <dbReference type="ARBA" id="ARBA00022691"/>
    </source>
</evidence>
<keyword evidence="3" id="KW-0408">Iron</keyword>
<dbReference type="GO" id="GO:0046872">
    <property type="term" value="F:metal ion binding"/>
    <property type="evidence" value="ECO:0007669"/>
    <property type="project" value="UniProtKB-KW"/>
</dbReference>
<dbReference type="NCBIfam" id="NF045702">
    <property type="entry name" value="rSAM_GDGT_ether"/>
    <property type="match status" value="1"/>
</dbReference>
<dbReference type="InterPro" id="IPR034474">
    <property type="entry name" value="Methyltransferase_Class_D"/>
</dbReference>
<keyword evidence="2" id="KW-0479">Metal-binding</keyword>
<sequence>MRELAKTSSVCPQCLKALPAEIYERDGKVWIRKTCPEHGVFEDLYSGSYDWYLRAQRFSRDGRGVQNPQVTKEAPVCPRDCGLCRAHLGHTALANIVLTNRCDLTCWYCFFYSGRVGYVYEPTFAEIEEMVKTLKSEQPVPCNAVQLTGGEPCLREDLVEIVRMVKSHGVDHVQLNTNGIRLSQNPELVEKVRAAGVNTLYLSFDGLTEKTNPKNHWEVPQLIENCRKVGLGIVLVPTVIKSVNDHEVGDILKFGFRNIDIIRSVNYQPVSLVGMMPREERERYRITIADVIKNIEEQTNGVLRMDDFFPVPTAMLISDFVEALTKKPMYQLSSHFACGAATYVFNDNGRMIPLTHFIDVQGLLEYLAEKSEELRSGKSRLLVGAKLLYSIGKFIDKKKKPKGVDVDRIIFNALIKHDYSAIGQFHMKSLFIGMMHFMDLYNYDIERVKRCCIHYAMNDNRIIPFCAFNVIPEWYRDKTQAAQGVSFEEWERRTGRPLKNDIYKRDVEKLKQSEAYKNYISQVEEIKSGKF</sequence>
<feature type="domain" description="Radical SAM core" evidence="5">
    <location>
        <begin position="88"/>
        <end position="304"/>
    </location>
</feature>
<evidence type="ECO:0000259" key="5">
    <source>
        <dbReference type="PROSITE" id="PS51918"/>
    </source>
</evidence>
<evidence type="ECO:0000256" key="3">
    <source>
        <dbReference type="ARBA" id="ARBA00023004"/>
    </source>
</evidence>
<dbReference type="InterPro" id="IPR007197">
    <property type="entry name" value="rSAM"/>
</dbReference>
<evidence type="ECO:0000313" key="7">
    <source>
        <dbReference type="Proteomes" id="UP000074294"/>
    </source>
</evidence>
<dbReference type="PANTHER" id="PTHR43306:SF1">
    <property type="entry name" value="7,8-DIHYDRO-6-HYDROXYMETHYLPTERIN DIMETHYLTRANSFERASE"/>
    <property type="match status" value="1"/>
</dbReference>
<keyword evidence="4" id="KW-0411">Iron-sulfur</keyword>
<dbReference type="InterPro" id="IPR056488">
    <property type="entry name" value="Zn_ribbon_HMPTM"/>
</dbReference>
<name>A0A147JTK1_HADYE</name>
<dbReference type="Proteomes" id="UP000074294">
    <property type="component" value="Unassembled WGS sequence"/>
</dbReference>
<dbReference type="Pfam" id="PF04055">
    <property type="entry name" value="Radical_SAM"/>
    <property type="match status" value="1"/>
</dbReference>
<evidence type="ECO:0000256" key="2">
    <source>
        <dbReference type="ARBA" id="ARBA00022723"/>
    </source>
</evidence>
<dbReference type="Pfam" id="PF23545">
    <property type="entry name" value="Zn_ribbon_HMPTM"/>
    <property type="match status" value="1"/>
</dbReference>